<feature type="transmembrane region" description="Helical" evidence="6">
    <location>
        <begin position="372"/>
        <end position="391"/>
    </location>
</feature>
<feature type="transmembrane region" description="Helical" evidence="6">
    <location>
        <begin position="172"/>
        <end position="189"/>
    </location>
</feature>
<proteinExistence type="predicted"/>
<gene>
    <name evidence="8" type="ORF">SSCH_470040</name>
</gene>
<comment type="subcellular location">
    <subcellularLocation>
        <location evidence="1">Membrane</location>
        <topology evidence="1">Multi-pass membrane protein</topology>
    </subcellularLocation>
</comment>
<evidence type="ECO:0000259" key="7">
    <source>
        <dbReference type="PROSITE" id="PS50006"/>
    </source>
</evidence>
<keyword evidence="5 6" id="KW-0472">Membrane</keyword>
<evidence type="ECO:0000313" key="9">
    <source>
        <dbReference type="Proteomes" id="UP000046155"/>
    </source>
</evidence>
<organism evidence="8 9">
    <name type="scientific">Syntrophaceticus schinkii</name>
    <dbReference type="NCBI Taxonomy" id="499207"/>
    <lineage>
        <taxon>Bacteria</taxon>
        <taxon>Bacillati</taxon>
        <taxon>Bacillota</taxon>
        <taxon>Clostridia</taxon>
        <taxon>Thermoanaerobacterales</taxon>
        <taxon>Thermoanaerobacterales Family III. Incertae Sedis</taxon>
        <taxon>Syntrophaceticus</taxon>
    </lineage>
</organism>
<feature type="transmembrane region" description="Helical" evidence="6">
    <location>
        <begin position="412"/>
        <end position="436"/>
    </location>
</feature>
<accession>A0A0B7MNX6</accession>
<dbReference type="AlphaFoldDB" id="A0A0B7MNX6"/>
<keyword evidence="4 6" id="KW-1133">Transmembrane helix</keyword>
<dbReference type="Pfam" id="PF00498">
    <property type="entry name" value="FHA"/>
    <property type="match status" value="1"/>
</dbReference>
<dbReference type="GO" id="GO:0051301">
    <property type="term" value="P:cell division"/>
    <property type="evidence" value="ECO:0007669"/>
    <property type="project" value="InterPro"/>
</dbReference>
<dbReference type="GO" id="GO:0015648">
    <property type="term" value="F:lipid-linked peptidoglycan transporter activity"/>
    <property type="evidence" value="ECO:0007669"/>
    <property type="project" value="TreeGrafter"/>
</dbReference>
<dbReference type="InterPro" id="IPR000253">
    <property type="entry name" value="FHA_dom"/>
</dbReference>
<dbReference type="Gene3D" id="2.60.200.20">
    <property type="match status" value="1"/>
</dbReference>
<feature type="transmembrane region" description="Helical" evidence="6">
    <location>
        <begin position="142"/>
        <end position="160"/>
    </location>
</feature>
<evidence type="ECO:0000313" key="8">
    <source>
        <dbReference type="EMBL" id="CEO89412.1"/>
    </source>
</evidence>
<dbReference type="RefSeq" id="WP_052835552.1">
    <property type="nucleotide sequence ID" value="NZ_CDRZ01000244.1"/>
</dbReference>
<feature type="transmembrane region" description="Helical" evidence="6">
    <location>
        <begin position="225"/>
        <end position="242"/>
    </location>
</feature>
<name>A0A0B7MNX6_9FIRM</name>
<dbReference type="GO" id="GO:0032153">
    <property type="term" value="C:cell division site"/>
    <property type="evidence" value="ECO:0007669"/>
    <property type="project" value="TreeGrafter"/>
</dbReference>
<dbReference type="InterPro" id="IPR008984">
    <property type="entry name" value="SMAD_FHA_dom_sf"/>
</dbReference>
<feature type="transmembrane region" description="Helical" evidence="6">
    <location>
        <begin position="196"/>
        <end position="213"/>
    </location>
</feature>
<dbReference type="PANTHER" id="PTHR30474">
    <property type="entry name" value="CELL CYCLE PROTEIN"/>
    <property type="match status" value="1"/>
</dbReference>
<evidence type="ECO:0000256" key="4">
    <source>
        <dbReference type="ARBA" id="ARBA00022989"/>
    </source>
</evidence>
<dbReference type="GO" id="GO:0008360">
    <property type="term" value="P:regulation of cell shape"/>
    <property type="evidence" value="ECO:0007669"/>
    <property type="project" value="UniProtKB-KW"/>
</dbReference>
<dbReference type="CDD" id="cd00060">
    <property type="entry name" value="FHA"/>
    <property type="match status" value="1"/>
</dbReference>
<dbReference type="SUPFAM" id="SSF49879">
    <property type="entry name" value="SMAD/FHA domain"/>
    <property type="match status" value="1"/>
</dbReference>
<dbReference type="PROSITE" id="PS50006">
    <property type="entry name" value="FHA_DOMAIN"/>
    <property type="match status" value="1"/>
</dbReference>
<sequence length="565" mass="62536">MIWVVLALKYLVLLLICLFVLVIFFNRGAGGKINRAALLVLRSGSAAVPEGKRWELGKGVVLGRSSDCAVSLPDPYVSNRHARIILQDKKYYVTDLGSTNGTLLENHYLTAPQILRNGSQLQVGGFTLRADLPEQNQARRSFLLPLFPGLILGAGSLELYREQLLSTQDIALLAVAALFLVVSSFIVEYKGKGDPLIIHIIGVLSALGLIFIFRVNPYYGLRQAYWVLAGYTLFWLIQIFLSEYRRLLDYKYTFMVLSIVFLIFTIIFGVEAGGARSWLSLGSFRFQASEFVKVFMVIFLAGYLEENKEILRVGTLKFGRFYLPDWPYLGPLLVVCGFSLLLLVFQKDLGMALLFFVTFLVMVYIATERSYYLLLGLGLFSIGAVLMYYIFPHVQSRILIYLDPWQQIDGGGYQVVQSLFAISGGGIFGMGLGSGFPKLIPAVHTDFIFSLIGEELGLLGVMGILGIYYLLVWKGLRISFNAPDGFGSLLACGFSAILALQTLIIVGGVISVIPLTGIPLPFLSYGGSSFVSNCFLMGILYKVNAESERDVDQHGASMRAVEVDR</sequence>
<dbReference type="SMART" id="SM00240">
    <property type="entry name" value="FHA"/>
    <property type="match status" value="1"/>
</dbReference>
<dbReference type="Proteomes" id="UP000046155">
    <property type="component" value="Unassembled WGS sequence"/>
</dbReference>
<feature type="transmembrane region" description="Helical" evidence="6">
    <location>
        <begin position="522"/>
        <end position="541"/>
    </location>
</feature>
<dbReference type="EMBL" id="CDRZ01000244">
    <property type="protein sequence ID" value="CEO89412.1"/>
    <property type="molecule type" value="Genomic_DNA"/>
</dbReference>
<evidence type="ECO:0000256" key="6">
    <source>
        <dbReference type="SAM" id="Phobius"/>
    </source>
</evidence>
<feature type="transmembrane region" description="Helical" evidence="6">
    <location>
        <begin position="349"/>
        <end position="366"/>
    </location>
</feature>
<feature type="transmembrane region" description="Helical" evidence="6">
    <location>
        <begin position="485"/>
        <end position="510"/>
    </location>
</feature>
<feature type="transmembrane region" description="Helical" evidence="6">
    <location>
        <begin position="326"/>
        <end position="344"/>
    </location>
</feature>
<feature type="transmembrane region" description="Helical" evidence="6">
    <location>
        <begin position="6"/>
        <end position="25"/>
    </location>
</feature>
<feature type="domain" description="FHA" evidence="7">
    <location>
        <begin position="60"/>
        <end position="109"/>
    </location>
</feature>
<evidence type="ECO:0000256" key="5">
    <source>
        <dbReference type="ARBA" id="ARBA00023136"/>
    </source>
</evidence>
<dbReference type="InterPro" id="IPR001182">
    <property type="entry name" value="FtsW/RodA"/>
</dbReference>
<protein>
    <submittedName>
        <fullName evidence="8">Cell cycle protein (Modular protein)</fullName>
    </submittedName>
</protein>
<feature type="transmembrane region" description="Helical" evidence="6">
    <location>
        <begin position="456"/>
        <end position="473"/>
    </location>
</feature>
<reference evidence="9" key="1">
    <citation type="submission" date="2015-01" db="EMBL/GenBank/DDBJ databases">
        <authorList>
            <person name="Manzoor Shahid"/>
            <person name="Zubair Saima"/>
        </authorList>
    </citation>
    <scope>NUCLEOTIDE SEQUENCE [LARGE SCALE GENOMIC DNA]</scope>
    <source>
        <strain evidence="9">Sp3</strain>
    </source>
</reference>
<dbReference type="Pfam" id="PF01098">
    <property type="entry name" value="FTSW_RODA_SPOVE"/>
    <property type="match status" value="1"/>
</dbReference>
<keyword evidence="9" id="KW-1185">Reference proteome</keyword>
<feature type="transmembrane region" description="Helical" evidence="6">
    <location>
        <begin position="254"/>
        <end position="275"/>
    </location>
</feature>
<keyword evidence="3" id="KW-0133">Cell shape</keyword>
<dbReference type="GO" id="GO:0005886">
    <property type="term" value="C:plasma membrane"/>
    <property type="evidence" value="ECO:0007669"/>
    <property type="project" value="TreeGrafter"/>
</dbReference>
<evidence type="ECO:0000256" key="2">
    <source>
        <dbReference type="ARBA" id="ARBA00022692"/>
    </source>
</evidence>
<evidence type="ECO:0000256" key="1">
    <source>
        <dbReference type="ARBA" id="ARBA00004141"/>
    </source>
</evidence>
<dbReference type="PANTHER" id="PTHR30474:SF3">
    <property type="entry name" value="PEPTIDOGLYCAN GLYCOSYLTRANSFERASE RODA"/>
    <property type="match status" value="1"/>
</dbReference>
<evidence type="ECO:0000256" key="3">
    <source>
        <dbReference type="ARBA" id="ARBA00022960"/>
    </source>
</evidence>
<keyword evidence="2 6" id="KW-0812">Transmembrane</keyword>
<dbReference type="OrthoDB" id="9812661at2"/>